<dbReference type="PANTHER" id="PTHR31616">
    <property type="entry name" value="TREHALASE"/>
    <property type="match status" value="1"/>
</dbReference>
<dbReference type="EMBL" id="JADBDZ010000001">
    <property type="protein sequence ID" value="MBE1530694.1"/>
    <property type="molecule type" value="Genomic_DNA"/>
</dbReference>
<dbReference type="Gene3D" id="1.50.10.10">
    <property type="match status" value="1"/>
</dbReference>
<name>A0ABR9JJH4_9ACTN</name>
<proteinExistence type="predicted"/>
<sequence length="595" mass="66459">MALRIEDYGLLGDLETAALVGRDGSIDWLCLPRFDSPACFAALLGDEHAGFWRIAPAAGGLCTRRRYRGDSLILETEWETPEGTIRLIDAMPRRGEAADVVRVVEGVSGRVPVHMAMRLRFDYGRIVPWVRQRDGQLNAIAGPDAAWLKTPVKLEGRDETTYADFTVSAGERVPFVLTYRPSHEPRPHPVDPEQALADTEAFWDDWIEDFDYDGRWPEAVRRSLITLKALTYHPTGGIVAAATTSLPEQLGGPRNWDYRFCWLRDATFTLQALLGTGFVTEAKAWREWLLRAVAGDPADLQIMYGIDGTRRLPEFELDWLGGYEGAAPVRIGNAASGQFQLDVWGEVLEGLHLAREARIEADDTAWDVQRCLLDFLEGHWDDPDDSLWEVRGDPRHFVHSKVLAWAGVDRGVQAVERYGMDGPADRWKALRERIHRDVCENGYDAKRNTFTQFYGSDALDAATLLIPQVGFLPWGDPRVVGTVEAIERDLYRDGFVLRYDTSAGVDGLPGHEGAFLACTFWFADALHGIGRRDDAVELFERLLDLRNDVGLLSEEYDTVAGRQVGNTPQAYSHVGLVNTARHLSGTPSAARPATR</sequence>
<evidence type="ECO:0000313" key="4">
    <source>
        <dbReference type="Proteomes" id="UP000627838"/>
    </source>
</evidence>
<feature type="domain" description="GH15-like" evidence="1">
    <location>
        <begin position="218"/>
        <end position="580"/>
    </location>
</feature>
<dbReference type="Pfam" id="PF19291">
    <property type="entry name" value="TREH_N"/>
    <property type="match status" value="1"/>
</dbReference>
<evidence type="ECO:0000259" key="1">
    <source>
        <dbReference type="Pfam" id="PF00723"/>
    </source>
</evidence>
<evidence type="ECO:0000259" key="2">
    <source>
        <dbReference type="Pfam" id="PF19291"/>
    </source>
</evidence>
<dbReference type="InterPro" id="IPR045582">
    <property type="entry name" value="Trehalase-like_N"/>
</dbReference>
<protein>
    <submittedName>
        <fullName evidence="3">GH15 family glucan-1,4-alpha-glucosidase</fullName>
    </submittedName>
</protein>
<dbReference type="Pfam" id="PF00723">
    <property type="entry name" value="Glyco_hydro_15"/>
    <property type="match status" value="1"/>
</dbReference>
<gene>
    <name evidence="3" type="ORF">H4W34_000527</name>
</gene>
<accession>A0ABR9JJH4</accession>
<comment type="caution">
    <text evidence="3">The sequence shown here is derived from an EMBL/GenBank/DDBJ whole genome shotgun (WGS) entry which is preliminary data.</text>
</comment>
<dbReference type="InterPro" id="IPR011613">
    <property type="entry name" value="GH15-like"/>
</dbReference>
<evidence type="ECO:0000313" key="3">
    <source>
        <dbReference type="EMBL" id="MBE1530694.1"/>
    </source>
</evidence>
<keyword evidence="4" id="KW-1185">Reference proteome</keyword>
<dbReference type="InterPro" id="IPR012341">
    <property type="entry name" value="6hp_glycosidase-like_sf"/>
</dbReference>
<feature type="domain" description="Trehalase-like N-terminal" evidence="2">
    <location>
        <begin position="2"/>
        <end position="181"/>
    </location>
</feature>
<dbReference type="SUPFAM" id="SSF48208">
    <property type="entry name" value="Six-hairpin glycosidases"/>
    <property type="match status" value="1"/>
</dbReference>
<organism evidence="3 4">
    <name type="scientific">Actinomadura algeriensis</name>
    <dbReference type="NCBI Taxonomy" id="1679523"/>
    <lineage>
        <taxon>Bacteria</taxon>
        <taxon>Bacillati</taxon>
        <taxon>Actinomycetota</taxon>
        <taxon>Actinomycetes</taxon>
        <taxon>Streptosporangiales</taxon>
        <taxon>Thermomonosporaceae</taxon>
        <taxon>Actinomadura</taxon>
    </lineage>
</organism>
<dbReference type="Proteomes" id="UP000627838">
    <property type="component" value="Unassembled WGS sequence"/>
</dbReference>
<reference evidence="3 4" key="1">
    <citation type="submission" date="2020-10" db="EMBL/GenBank/DDBJ databases">
        <title>Sequencing the genomes of 1000 actinobacteria strains.</title>
        <authorList>
            <person name="Klenk H.-P."/>
        </authorList>
    </citation>
    <scope>NUCLEOTIDE SEQUENCE [LARGE SCALE GENOMIC DNA]</scope>
    <source>
        <strain evidence="3 4">DSM 46744</strain>
    </source>
</reference>
<dbReference type="InterPro" id="IPR008928">
    <property type="entry name" value="6-hairpin_glycosidase_sf"/>
</dbReference>
<dbReference type="PANTHER" id="PTHR31616:SF0">
    <property type="entry name" value="GLUCAN 1,4-ALPHA-GLUCOSIDASE"/>
    <property type="match status" value="1"/>
</dbReference>